<sequence length="395" mass="43188">MAPILPIIPSDAALHDPPPPYPARERRSRQSRRTRRNANHTQVSSAGTESEGELLGSTVSGGIVVRTQQLQHPFPQSAEAAADETSSPTETTPLLPAPGSSSAAVNGIPRRIRRQRTASQTSTVFSVTSASPSLAQTVVSAFRLEGDSDDEDEEYDGGDESGTRTRRRSATGDTQVEAADMLGCEVGVSRRRASGVAQSGTSSWRRYFRPLWKRSSWAALFHIMVLNFPYALVAWIFLFVFTLLGTTLLVALPLGAVLCFFDLLGARTLARGEVVMQSTFHGPLAYELVYPLPPIFTRMRPPTAAEAEDGLSLRKERSFYRNTYSMFSDSTSYQSLFYFLVIKPPITFLLSLFLLVIVPVSLVLVLPAPGMLRLVRKLGTWQANVAVEGLYMGGG</sequence>
<dbReference type="EMBL" id="JH687399">
    <property type="protein sequence ID" value="EIM80092.1"/>
    <property type="molecule type" value="Genomic_DNA"/>
</dbReference>
<keyword evidence="2" id="KW-1133">Transmembrane helix</keyword>
<evidence type="ECO:0000256" key="1">
    <source>
        <dbReference type="SAM" id="MobiDB-lite"/>
    </source>
</evidence>
<feature type="compositionally biased region" description="Acidic residues" evidence="1">
    <location>
        <begin position="147"/>
        <end position="159"/>
    </location>
</feature>
<feature type="transmembrane region" description="Helical" evidence="2">
    <location>
        <begin position="348"/>
        <end position="368"/>
    </location>
</feature>
<gene>
    <name evidence="3" type="ORF">STEHIDRAFT_126085</name>
</gene>
<dbReference type="AlphaFoldDB" id="R7S0L8"/>
<accession>R7S0L8</accession>
<keyword evidence="2" id="KW-0812">Transmembrane</keyword>
<keyword evidence="4" id="KW-1185">Reference proteome</keyword>
<dbReference type="GeneID" id="18797705"/>
<proteinExistence type="predicted"/>
<feature type="transmembrane region" description="Helical" evidence="2">
    <location>
        <begin position="243"/>
        <end position="264"/>
    </location>
</feature>
<feature type="transmembrane region" description="Helical" evidence="2">
    <location>
        <begin position="215"/>
        <end position="237"/>
    </location>
</feature>
<evidence type="ECO:0000256" key="2">
    <source>
        <dbReference type="SAM" id="Phobius"/>
    </source>
</evidence>
<evidence type="ECO:0000313" key="3">
    <source>
        <dbReference type="EMBL" id="EIM80092.1"/>
    </source>
</evidence>
<dbReference type="RefSeq" id="XP_007310710.1">
    <property type="nucleotide sequence ID" value="XM_007310648.1"/>
</dbReference>
<name>R7S0L8_STEHR</name>
<dbReference type="OMA" id="SFYRNAY"/>
<reference evidence="4" key="1">
    <citation type="journal article" date="2012" name="Science">
        <title>The Paleozoic origin of enzymatic lignin decomposition reconstructed from 31 fungal genomes.</title>
        <authorList>
            <person name="Floudas D."/>
            <person name="Binder M."/>
            <person name="Riley R."/>
            <person name="Barry K."/>
            <person name="Blanchette R.A."/>
            <person name="Henrissat B."/>
            <person name="Martinez A.T."/>
            <person name="Otillar R."/>
            <person name="Spatafora J.W."/>
            <person name="Yadav J.S."/>
            <person name="Aerts A."/>
            <person name="Benoit I."/>
            <person name="Boyd A."/>
            <person name="Carlson A."/>
            <person name="Copeland A."/>
            <person name="Coutinho P.M."/>
            <person name="de Vries R.P."/>
            <person name="Ferreira P."/>
            <person name="Findley K."/>
            <person name="Foster B."/>
            <person name="Gaskell J."/>
            <person name="Glotzer D."/>
            <person name="Gorecki P."/>
            <person name="Heitman J."/>
            <person name="Hesse C."/>
            <person name="Hori C."/>
            <person name="Igarashi K."/>
            <person name="Jurgens J.A."/>
            <person name="Kallen N."/>
            <person name="Kersten P."/>
            <person name="Kohler A."/>
            <person name="Kuees U."/>
            <person name="Kumar T.K.A."/>
            <person name="Kuo A."/>
            <person name="LaButti K."/>
            <person name="Larrondo L.F."/>
            <person name="Lindquist E."/>
            <person name="Ling A."/>
            <person name="Lombard V."/>
            <person name="Lucas S."/>
            <person name="Lundell T."/>
            <person name="Martin R."/>
            <person name="McLaughlin D.J."/>
            <person name="Morgenstern I."/>
            <person name="Morin E."/>
            <person name="Murat C."/>
            <person name="Nagy L.G."/>
            <person name="Nolan M."/>
            <person name="Ohm R.A."/>
            <person name="Patyshakuliyeva A."/>
            <person name="Rokas A."/>
            <person name="Ruiz-Duenas F.J."/>
            <person name="Sabat G."/>
            <person name="Salamov A."/>
            <person name="Samejima M."/>
            <person name="Schmutz J."/>
            <person name="Slot J.C."/>
            <person name="St John F."/>
            <person name="Stenlid J."/>
            <person name="Sun H."/>
            <person name="Sun S."/>
            <person name="Syed K."/>
            <person name="Tsang A."/>
            <person name="Wiebenga A."/>
            <person name="Young D."/>
            <person name="Pisabarro A."/>
            <person name="Eastwood D.C."/>
            <person name="Martin F."/>
            <person name="Cullen D."/>
            <person name="Grigoriev I.V."/>
            <person name="Hibbett D.S."/>
        </authorList>
    </citation>
    <scope>NUCLEOTIDE SEQUENCE [LARGE SCALE GENOMIC DNA]</scope>
    <source>
        <strain evidence="4">FP-91666</strain>
    </source>
</reference>
<keyword evidence="2" id="KW-0472">Membrane</keyword>
<evidence type="ECO:0000313" key="4">
    <source>
        <dbReference type="Proteomes" id="UP000053927"/>
    </source>
</evidence>
<feature type="compositionally biased region" description="Polar residues" evidence="1">
    <location>
        <begin position="39"/>
        <end position="48"/>
    </location>
</feature>
<feature type="compositionally biased region" description="Basic residues" evidence="1">
    <location>
        <begin position="26"/>
        <end position="38"/>
    </location>
</feature>
<feature type="compositionally biased region" description="Low complexity" evidence="1">
    <location>
        <begin position="77"/>
        <end position="98"/>
    </location>
</feature>
<dbReference type="Proteomes" id="UP000053927">
    <property type="component" value="Unassembled WGS sequence"/>
</dbReference>
<dbReference type="KEGG" id="shs:STEHIDRAFT_126085"/>
<protein>
    <submittedName>
        <fullName evidence="3">Uncharacterized protein</fullName>
    </submittedName>
</protein>
<organism evidence="3 4">
    <name type="scientific">Stereum hirsutum (strain FP-91666)</name>
    <name type="common">White-rot fungus</name>
    <dbReference type="NCBI Taxonomy" id="721885"/>
    <lineage>
        <taxon>Eukaryota</taxon>
        <taxon>Fungi</taxon>
        <taxon>Dikarya</taxon>
        <taxon>Basidiomycota</taxon>
        <taxon>Agaricomycotina</taxon>
        <taxon>Agaricomycetes</taxon>
        <taxon>Russulales</taxon>
        <taxon>Stereaceae</taxon>
        <taxon>Stereum</taxon>
    </lineage>
</organism>
<feature type="region of interest" description="Disordered" evidence="1">
    <location>
        <begin position="1"/>
        <end position="55"/>
    </location>
</feature>
<feature type="region of interest" description="Disordered" evidence="1">
    <location>
        <begin position="74"/>
        <end position="124"/>
    </location>
</feature>
<dbReference type="eggNOG" id="ENOG502SF37">
    <property type="taxonomic scope" value="Eukaryota"/>
</dbReference>
<dbReference type="OrthoDB" id="2576477at2759"/>
<feature type="region of interest" description="Disordered" evidence="1">
    <location>
        <begin position="145"/>
        <end position="174"/>
    </location>
</feature>